<feature type="domain" description="Cation-transporting P-type ATPase N-terminal" evidence="13">
    <location>
        <begin position="14"/>
        <end position="91"/>
    </location>
</feature>
<dbReference type="GO" id="GO:0005524">
    <property type="term" value="F:ATP binding"/>
    <property type="evidence" value="ECO:0007669"/>
    <property type="project" value="UniProtKB-KW"/>
</dbReference>
<dbReference type="SUPFAM" id="SSF81665">
    <property type="entry name" value="Calcium ATPase, transmembrane domain M"/>
    <property type="match status" value="1"/>
</dbReference>
<dbReference type="InterPro" id="IPR023299">
    <property type="entry name" value="ATPase_P-typ_cyto_dom_N"/>
</dbReference>
<keyword evidence="2" id="KW-0597">Phosphoprotein</keyword>
<dbReference type="GO" id="GO:0046872">
    <property type="term" value="F:metal ion binding"/>
    <property type="evidence" value="ECO:0007669"/>
    <property type="project" value="UniProtKB-KW"/>
</dbReference>
<keyword evidence="10 12" id="KW-0472">Membrane</keyword>
<accession>A0A6P2KRJ2</accession>
<dbReference type="Gene3D" id="2.70.150.10">
    <property type="entry name" value="Calcium-transporting ATPase, cytoplasmic transduction domain A"/>
    <property type="match status" value="1"/>
</dbReference>
<dbReference type="InterPro" id="IPR001757">
    <property type="entry name" value="P_typ_ATPase"/>
</dbReference>
<feature type="region of interest" description="Disordered" evidence="11">
    <location>
        <begin position="19"/>
        <end position="41"/>
    </location>
</feature>
<comment type="subcellular location">
    <subcellularLocation>
        <location evidence="1">Membrane</location>
        <topology evidence="1">Multi-pass membrane protein</topology>
    </subcellularLocation>
</comment>
<dbReference type="InterPro" id="IPR059000">
    <property type="entry name" value="ATPase_P-type_domA"/>
</dbReference>
<dbReference type="SFLD" id="SFLDS00003">
    <property type="entry name" value="Haloacid_Dehalogenase"/>
    <property type="match status" value="1"/>
</dbReference>
<dbReference type="GO" id="GO:0016887">
    <property type="term" value="F:ATP hydrolysis activity"/>
    <property type="evidence" value="ECO:0007669"/>
    <property type="project" value="InterPro"/>
</dbReference>
<gene>
    <name evidence="14" type="ORF">BDI24065_02776</name>
</gene>
<evidence type="ECO:0000256" key="12">
    <source>
        <dbReference type="SAM" id="Phobius"/>
    </source>
</evidence>
<dbReference type="InterPro" id="IPR044492">
    <property type="entry name" value="P_typ_ATPase_HD_dom"/>
</dbReference>
<evidence type="ECO:0000313" key="15">
    <source>
        <dbReference type="Proteomes" id="UP000494125"/>
    </source>
</evidence>
<keyword evidence="8" id="KW-1278">Translocase</keyword>
<dbReference type="InterPro" id="IPR023298">
    <property type="entry name" value="ATPase_P-typ_TM_dom_sf"/>
</dbReference>
<dbReference type="InterPro" id="IPR008250">
    <property type="entry name" value="ATPase_P-typ_transduc_dom_A_sf"/>
</dbReference>
<evidence type="ECO:0000256" key="11">
    <source>
        <dbReference type="SAM" id="MobiDB-lite"/>
    </source>
</evidence>
<dbReference type="Gene3D" id="3.40.50.1000">
    <property type="entry name" value="HAD superfamily/HAD-like"/>
    <property type="match status" value="1"/>
</dbReference>
<evidence type="ECO:0000313" key="14">
    <source>
        <dbReference type="EMBL" id="VWB59619.1"/>
    </source>
</evidence>
<keyword evidence="7" id="KW-0460">Magnesium</keyword>
<dbReference type="InterPro" id="IPR023214">
    <property type="entry name" value="HAD_sf"/>
</dbReference>
<dbReference type="SUPFAM" id="SSF81653">
    <property type="entry name" value="Calcium ATPase, transduction domain A"/>
    <property type="match status" value="1"/>
</dbReference>
<evidence type="ECO:0000256" key="9">
    <source>
        <dbReference type="ARBA" id="ARBA00022989"/>
    </source>
</evidence>
<dbReference type="PANTHER" id="PTHR42861">
    <property type="entry name" value="CALCIUM-TRANSPORTING ATPASE"/>
    <property type="match status" value="1"/>
</dbReference>
<evidence type="ECO:0000256" key="2">
    <source>
        <dbReference type="ARBA" id="ARBA00022553"/>
    </source>
</evidence>
<dbReference type="Proteomes" id="UP000494125">
    <property type="component" value="Unassembled WGS sequence"/>
</dbReference>
<dbReference type="PRINTS" id="PR00120">
    <property type="entry name" value="HATPASE"/>
</dbReference>
<dbReference type="GO" id="GO:0015662">
    <property type="term" value="F:P-type ion transporter activity"/>
    <property type="evidence" value="ECO:0007669"/>
    <property type="project" value="UniProtKB-ARBA"/>
</dbReference>
<keyword evidence="6" id="KW-0067">ATP-binding</keyword>
<evidence type="ECO:0000256" key="8">
    <source>
        <dbReference type="ARBA" id="ARBA00022967"/>
    </source>
</evidence>
<dbReference type="Pfam" id="PF00690">
    <property type="entry name" value="Cation_ATPase_N"/>
    <property type="match status" value="1"/>
</dbReference>
<feature type="transmembrane region" description="Helical" evidence="12">
    <location>
        <begin position="680"/>
        <end position="701"/>
    </location>
</feature>
<keyword evidence="5" id="KW-0547">Nucleotide-binding</keyword>
<dbReference type="InterPro" id="IPR004014">
    <property type="entry name" value="ATPase_P-typ_cation-transptr_N"/>
</dbReference>
<dbReference type="SFLD" id="SFLDG00002">
    <property type="entry name" value="C1.7:_P-type_atpase_like"/>
    <property type="match status" value="1"/>
</dbReference>
<dbReference type="NCBIfam" id="TIGR01494">
    <property type="entry name" value="ATPase_P-type"/>
    <property type="match status" value="2"/>
</dbReference>
<feature type="transmembrane region" description="Helical" evidence="12">
    <location>
        <begin position="713"/>
        <end position="732"/>
    </location>
</feature>
<evidence type="ECO:0000256" key="5">
    <source>
        <dbReference type="ARBA" id="ARBA00022741"/>
    </source>
</evidence>
<feature type="transmembrane region" description="Helical" evidence="12">
    <location>
        <begin position="744"/>
        <end position="767"/>
    </location>
</feature>
<evidence type="ECO:0000256" key="4">
    <source>
        <dbReference type="ARBA" id="ARBA00022723"/>
    </source>
</evidence>
<sequence>MCRYPSGYFTMSAPVNTAPAEPARQTAHSSPELAAPPGLSSAEVRSRKAEFGANAVRETTPSFGRMLLSKLWAPVPWLLEASIVLQLVIGADMEAAVVIVLLAFNVVLSLIQEQRAAAALSVLRKQLEPTSRVRRDGRWIRVPAADLVPDDVIELPIGAVVPADVRVMNGFATVDQSMLTGESTLMDAPAGSTVHAGSIVKRGRALGIVTATGTRTYFGRTVELVRIAHAPSAEQHAVLAAVRNLGMINGTIALVALGYARHLGFSSGELLRLALTMLLATVPVALPATFTLSAALSALSLSRRGALPTRLSAVHEAAAMDVLCSDKTGTLTRNAAEVTEVAPQPGYTPEQLLDLAALTCEPAGDDPLDAAILRAVAMRGGEPRPDRTVRRVPFDPDTKMSQAFVQNTDGEPMRVVKGALQALERIMVCSSDVRTKSDAFARDGQRIIAVGVEAAGGRRSLVGLIALSDPPRADAATLIESLRALGVRTVMVTGDSAATAAAVAHDIGLRPTPYPGVDGFDRAKLSRFDVFARVMPEDKYRLVQELQGAGHVVGMCGDGVNDAPALRQAQVGIAVSNASDAAKAAAAIVLTEPGLSGVVAAVSEGRMASRRLLTYTLNMLVKKIEIVLLLTYGLVALHRPLITPMIMIILLVTNDFLTMSLTTDRAEPAQVPQRWNMPRIVLVATLFGFGKLAFSACVIAFGAFEGHLAPSSILTLGFLAIAFGNQAMIYVLRSRRHLWSSMPSLWLLTSSVVDVAIVCALALSGTLVSALPLQWIVGVAVAASGFALVVDQLKVLAGRGLNIG</sequence>
<protein>
    <submittedName>
        <fullName evidence="14">Mg2+-importing ATPase</fullName>
    </submittedName>
</protein>
<dbReference type="Gene3D" id="1.20.1110.10">
    <property type="entry name" value="Calcium-transporting ATPase, transmembrane domain"/>
    <property type="match status" value="1"/>
</dbReference>
<feature type="transmembrane region" description="Helical" evidence="12">
    <location>
        <begin position="641"/>
        <end position="659"/>
    </location>
</feature>
<keyword evidence="9 12" id="KW-1133">Transmembrane helix</keyword>
<keyword evidence="3 12" id="KW-0812">Transmembrane</keyword>
<keyword evidence="4" id="KW-0479">Metal-binding</keyword>
<dbReference type="EMBL" id="CABVPN010000012">
    <property type="protein sequence ID" value="VWB59619.1"/>
    <property type="molecule type" value="Genomic_DNA"/>
</dbReference>
<evidence type="ECO:0000256" key="7">
    <source>
        <dbReference type="ARBA" id="ARBA00022842"/>
    </source>
</evidence>
<dbReference type="InterPro" id="IPR018303">
    <property type="entry name" value="ATPase_P-typ_P_site"/>
</dbReference>
<dbReference type="PRINTS" id="PR00119">
    <property type="entry name" value="CATATPASE"/>
</dbReference>
<dbReference type="Gene3D" id="3.40.1110.10">
    <property type="entry name" value="Calcium-transporting ATPase, cytoplasmic domain N"/>
    <property type="match status" value="1"/>
</dbReference>
<evidence type="ECO:0000256" key="10">
    <source>
        <dbReference type="ARBA" id="ARBA00023136"/>
    </source>
</evidence>
<dbReference type="PROSITE" id="PS00154">
    <property type="entry name" value="ATPASE_E1_E2"/>
    <property type="match status" value="1"/>
</dbReference>
<dbReference type="Pfam" id="PF00122">
    <property type="entry name" value="E1-E2_ATPase"/>
    <property type="match status" value="1"/>
</dbReference>
<evidence type="ECO:0000256" key="1">
    <source>
        <dbReference type="ARBA" id="ARBA00004141"/>
    </source>
</evidence>
<dbReference type="SFLD" id="SFLDF00027">
    <property type="entry name" value="p-type_atpase"/>
    <property type="match status" value="1"/>
</dbReference>
<dbReference type="GO" id="GO:0016020">
    <property type="term" value="C:membrane"/>
    <property type="evidence" value="ECO:0007669"/>
    <property type="project" value="UniProtKB-SubCell"/>
</dbReference>
<evidence type="ECO:0000256" key="6">
    <source>
        <dbReference type="ARBA" id="ARBA00022840"/>
    </source>
</evidence>
<feature type="transmembrane region" description="Helical" evidence="12">
    <location>
        <begin position="773"/>
        <end position="790"/>
    </location>
</feature>
<dbReference type="Pfam" id="PF00702">
    <property type="entry name" value="Hydrolase"/>
    <property type="match status" value="1"/>
</dbReference>
<name>A0A6P2KRJ2_9BURK</name>
<dbReference type="AlphaFoldDB" id="A0A6P2KRJ2"/>
<reference evidence="14 15" key="1">
    <citation type="submission" date="2019-09" db="EMBL/GenBank/DDBJ databases">
        <authorList>
            <person name="Depoorter E."/>
        </authorList>
    </citation>
    <scope>NUCLEOTIDE SEQUENCE [LARGE SCALE GENOMIC DNA]</scope>
    <source>
        <strain evidence="14">LMG 24065</strain>
    </source>
</reference>
<evidence type="ECO:0000259" key="13">
    <source>
        <dbReference type="SMART" id="SM00831"/>
    </source>
</evidence>
<evidence type="ECO:0000256" key="3">
    <source>
        <dbReference type="ARBA" id="ARBA00022692"/>
    </source>
</evidence>
<proteinExistence type="predicted"/>
<dbReference type="SUPFAM" id="SSF56784">
    <property type="entry name" value="HAD-like"/>
    <property type="match status" value="1"/>
</dbReference>
<dbReference type="InterPro" id="IPR036412">
    <property type="entry name" value="HAD-like_sf"/>
</dbReference>
<dbReference type="FunFam" id="3.40.50.1000:FF:000211">
    <property type="entry name" value="Plasma membrane ATPase"/>
    <property type="match status" value="1"/>
</dbReference>
<keyword evidence="15" id="KW-1185">Reference proteome</keyword>
<organism evidence="14 15">
    <name type="scientific">Burkholderia diffusa</name>
    <dbReference type="NCBI Taxonomy" id="488732"/>
    <lineage>
        <taxon>Bacteria</taxon>
        <taxon>Pseudomonadati</taxon>
        <taxon>Pseudomonadota</taxon>
        <taxon>Betaproteobacteria</taxon>
        <taxon>Burkholderiales</taxon>
        <taxon>Burkholderiaceae</taxon>
        <taxon>Burkholderia</taxon>
        <taxon>Burkholderia cepacia complex</taxon>
    </lineage>
</organism>
<dbReference type="SMART" id="SM00831">
    <property type="entry name" value="Cation_ATPase_N"/>
    <property type="match status" value="1"/>
</dbReference>
<dbReference type="FunFam" id="3.40.50.1000:FF:000001">
    <property type="entry name" value="Phospholipid-transporting ATPase IC"/>
    <property type="match status" value="1"/>
</dbReference>